<feature type="transmembrane region" description="Helical" evidence="5">
    <location>
        <begin position="135"/>
        <end position="154"/>
    </location>
</feature>
<name>A0A1G5J3D7_9FIRM</name>
<keyword evidence="4 5" id="KW-0472">Membrane</keyword>
<dbReference type="NCBIfam" id="TIGR02840">
    <property type="entry name" value="spore_YtaF"/>
    <property type="match status" value="1"/>
</dbReference>
<dbReference type="InterPro" id="IPR003810">
    <property type="entry name" value="Mntp/YtaF"/>
</dbReference>
<feature type="transmembrane region" description="Helical" evidence="5">
    <location>
        <begin position="160"/>
        <end position="182"/>
    </location>
</feature>
<evidence type="ECO:0000256" key="2">
    <source>
        <dbReference type="ARBA" id="ARBA00022692"/>
    </source>
</evidence>
<accession>A0A1G5J3D7</accession>
<protein>
    <submittedName>
        <fullName evidence="6">Putative sporulation protein YtaF</fullName>
    </submittedName>
</protein>
<feature type="transmembrane region" description="Helical" evidence="5">
    <location>
        <begin position="97"/>
        <end position="115"/>
    </location>
</feature>
<dbReference type="OrthoDB" id="1679205at2"/>
<evidence type="ECO:0000256" key="5">
    <source>
        <dbReference type="SAM" id="Phobius"/>
    </source>
</evidence>
<keyword evidence="3 5" id="KW-1133">Transmembrane helix</keyword>
<feature type="transmembrane region" description="Helical" evidence="5">
    <location>
        <begin position="63"/>
        <end position="85"/>
    </location>
</feature>
<reference evidence="6 7" key="1">
    <citation type="submission" date="2016-10" db="EMBL/GenBank/DDBJ databases">
        <authorList>
            <person name="de Groot N.N."/>
        </authorList>
    </citation>
    <scope>NUCLEOTIDE SEQUENCE [LARGE SCALE GENOMIC DNA]</scope>
    <source>
        <strain evidence="6 7">DSM 18978</strain>
    </source>
</reference>
<evidence type="ECO:0000313" key="6">
    <source>
        <dbReference type="EMBL" id="SCY82866.1"/>
    </source>
</evidence>
<keyword evidence="7" id="KW-1185">Reference proteome</keyword>
<evidence type="ECO:0000256" key="1">
    <source>
        <dbReference type="ARBA" id="ARBA00022475"/>
    </source>
</evidence>
<dbReference type="Pfam" id="PF02659">
    <property type="entry name" value="Mntp"/>
    <property type="match status" value="2"/>
</dbReference>
<proteinExistence type="predicted"/>
<sequence>MLQAILIAIAISIDSFSVGFAYGVRNIKVPLHSLIILDLISVSLLSIGFFAGNLLTRYFPPAIAELSGAIIIIGIGIWYLIQGWLNHRYPPCELRNPTSIAIISIKSLGIAINVLRDPSKVDCDISGIIDTKEAILLGFALAVDSLAVGVAVSIASISLISLTLILVAIMNLLFLIIGINLGNKLLSNRFRDKTSFIPGCILILLGLLRIFK</sequence>
<evidence type="ECO:0000256" key="4">
    <source>
        <dbReference type="ARBA" id="ARBA00023136"/>
    </source>
</evidence>
<feature type="transmembrane region" description="Helical" evidence="5">
    <location>
        <begin position="31"/>
        <end position="51"/>
    </location>
</feature>
<dbReference type="STRING" id="1120976.SAMN03080606_02654"/>
<keyword evidence="2 5" id="KW-0812">Transmembrane</keyword>
<evidence type="ECO:0000313" key="7">
    <source>
        <dbReference type="Proteomes" id="UP000198636"/>
    </source>
</evidence>
<dbReference type="EMBL" id="FMUS01000017">
    <property type="protein sequence ID" value="SCY82866.1"/>
    <property type="molecule type" value="Genomic_DNA"/>
</dbReference>
<dbReference type="PANTHER" id="PTHR35529:SF2">
    <property type="entry name" value="SPORULATION PROTEIN YTAF-RELATED"/>
    <property type="match status" value="1"/>
</dbReference>
<dbReference type="AlphaFoldDB" id="A0A1G5J3D7"/>
<keyword evidence="1" id="KW-1003">Cell membrane</keyword>
<dbReference type="RefSeq" id="WP_091544250.1">
    <property type="nucleotide sequence ID" value="NZ_FMUS01000017.1"/>
</dbReference>
<gene>
    <name evidence="6" type="ORF">SAMN03080606_02654</name>
</gene>
<dbReference type="PANTHER" id="PTHR35529">
    <property type="entry name" value="MANGANESE EFFLUX PUMP MNTP-RELATED"/>
    <property type="match status" value="1"/>
</dbReference>
<organism evidence="6 7">
    <name type="scientific">Alkaliphilus peptidifermentans DSM 18978</name>
    <dbReference type="NCBI Taxonomy" id="1120976"/>
    <lineage>
        <taxon>Bacteria</taxon>
        <taxon>Bacillati</taxon>
        <taxon>Bacillota</taxon>
        <taxon>Clostridia</taxon>
        <taxon>Peptostreptococcales</taxon>
        <taxon>Natronincolaceae</taxon>
        <taxon>Alkaliphilus</taxon>
    </lineage>
</organism>
<dbReference type="InterPro" id="IPR014205">
    <property type="entry name" value="Spore_YtaF"/>
</dbReference>
<evidence type="ECO:0000256" key="3">
    <source>
        <dbReference type="ARBA" id="ARBA00022989"/>
    </source>
</evidence>
<feature type="transmembrane region" description="Helical" evidence="5">
    <location>
        <begin position="194"/>
        <end position="211"/>
    </location>
</feature>
<dbReference type="Proteomes" id="UP000198636">
    <property type="component" value="Unassembled WGS sequence"/>
</dbReference>